<keyword evidence="3" id="KW-1185">Reference proteome</keyword>
<protein>
    <submittedName>
        <fullName evidence="2">Uncharacterized protein</fullName>
    </submittedName>
</protein>
<sequence>MALVRDPYFWKRFSAAVHMDEESKAVHQGTKTKQDAASWLSSERRKSKRSLIWGCVIFLVVVLIIIVSVVLSWLAKNNWLQPRSNITP</sequence>
<keyword evidence="1" id="KW-1133">Transmembrane helix</keyword>
<name>A0A1V6UB29_9EURO</name>
<dbReference type="EMBL" id="MDDG01000014">
    <property type="protein sequence ID" value="OQE35123.1"/>
    <property type="molecule type" value="Genomic_DNA"/>
</dbReference>
<accession>A0A1V6UB29</accession>
<evidence type="ECO:0000256" key="1">
    <source>
        <dbReference type="SAM" id="Phobius"/>
    </source>
</evidence>
<reference evidence="3" key="1">
    <citation type="journal article" date="2017" name="Nat. Microbiol.">
        <title>Global analysis of biosynthetic gene clusters reveals vast potential of secondary metabolite production in Penicillium species.</title>
        <authorList>
            <person name="Nielsen J.C."/>
            <person name="Grijseels S."/>
            <person name="Prigent S."/>
            <person name="Ji B."/>
            <person name="Dainat J."/>
            <person name="Nielsen K.F."/>
            <person name="Frisvad J.C."/>
            <person name="Workman M."/>
            <person name="Nielsen J."/>
        </authorList>
    </citation>
    <scope>NUCLEOTIDE SEQUENCE [LARGE SCALE GENOMIC DNA]</scope>
    <source>
        <strain evidence="3">IBT 31321</strain>
    </source>
</reference>
<dbReference type="AlphaFoldDB" id="A0A1V6UB29"/>
<feature type="transmembrane region" description="Helical" evidence="1">
    <location>
        <begin position="51"/>
        <end position="75"/>
    </location>
</feature>
<evidence type="ECO:0000313" key="2">
    <source>
        <dbReference type="EMBL" id="OQE35123.1"/>
    </source>
</evidence>
<gene>
    <name evidence="2" type="ORF">PENCOP_c014G03195</name>
</gene>
<keyword evidence="1" id="KW-0812">Transmembrane</keyword>
<comment type="caution">
    <text evidence="2">The sequence shown here is derived from an EMBL/GenBank/DDBJ whole genome shotgun (WGS) entry which is preliminary data.</text>
</comment>
<evidence type="ECO:0000313" key="3">
    <source>
        <dbReference type="Proteomes" id="UP000191500"/>
    </source>
</evidence>
<dbReference type="Proteomes" id="UP000191500">
    <property type="component" value="Unassembled WGS sequence"/>
</dbReference>
<proteinExistence type="predicted"/>
<organism evidence="2 3">
    <name type="scientific">Penicillium coprophilum</name>
    <dbReference type="NCBI Taxonomy" id="36646"/>
    <lineage>
        <taxon>Eukaryota</taxon>
        <taxon>Fungi</taxon>
        <taxon>Dikarya</taxon>
        <taxon>Ascomycota</taxon>
        <taxon>Pezizomycotina</taxon>
        <taxon>Eurotiomycetes</taxon>
        <taxon>Eurotiomycetidae</taxon>
        <taxon>Eurotiales</taxon>
        <taxon>Aspergillaceae</taxon>
        <taxon>Penicillium</taxon>
    </lineage>
</organism>
<keyword evidence="1" id="KW-0472">Membrane</keyword>